<organism evidence="8 9">
    <name type="scientific">Dimorphilus gyrociliatus</name>
    <dbReference type="NCBI Taxonomy" id="2664684"/>
    <lineage>
        <taxon>Eukaryota</taxon>
        <taxon>Metazoa</taxon>
        <taxon>Spiralia</taxon>
        <taxon>Lophotrochozoa</taxon>
        <taxon>Annelida</taxon>
        <taxon>Polychaeta</taxon>
        <taxon>Polychaeta incertae sedis</taxon>
        <taxon>Dinophilidae</taxon>
        <taxon>Dimorphilus</taxon>
    </lineage>
</organism>
<keyword evidence="3 5" id="KW-0863">Zinc-finger</keyword>
<dbReference type="InterPro" id="IPR047153">
    <property type="entry name" value="TRIM45/56/19-like"/>
</dbReference>
<dbReference type="EMBL" id="CAJFCJ010000022">
    <property type="protein sequence ID" value="CAD5124651.1"/>
    <property type="molecule type" value="Genomic_DNA"/>
</dbReference>
<dbReference type="GO" id="GO:0008270">
    <property type="term" value="F:zinc ion binding"/>
    <property type="evidence" value="ECO:0007669"/>
    <property type="project" value="UniProtKB-KW"/>
</dbReference>
<evidence type="ECO:0000259" key="7">
    <source>
        <dbReference type="PROSITE" id="PS50119"/>
    </source>
</evidence>
<dbReference type="PANTHER" id="PTHR25462:SF305">
    <property type="entry name" value="RING-TYPE DOMAIN-CONTAINING PROTEIN"/>
    <property type="match status" value="1"/>
</dbReference>
<dbReference type="InterPro" id="IPR017907">
    <property type="entry name" value="Znf_RING_CS"/>
</dbReference>
<dbReference type="Pfam" id="PF00643">
    <property type="entry name" value="zf-B_box"/>
    <property type="match status" value="1"/>
</dbReference>
<comment type="caution">
    <text evidence="8">The sequence shown here is derived from an EMBL/GenBank/DDBJ whole genome shotgun (WGS) entry which is preliminary data.</text>
</comment>
<keyword evidence="4" id="KW-0862">Zinc</keyword>
<dbReference type="AlphaFoldDB" id="A0A7I8W942"/>
<evidence type="ECO:0000256" key="4">
    <source>
        <dbReference type="ARBA" id="ARBA00022833"/>
    </source>
</evidence>
<evidence type="ECO:0000313" key="9">
    <source>
        <dbReference type="Proteomes" id="UP000549394"/>
    </source>
</evidence>
<accession>A0A7I8W942</accession>
<reference evidence="8 9" key="1">
    <citation type="submission" date="2020-08" db="EMBL/GenBank/DDBJ databases">
        <authorList>
            <person name="Hejnol A."/>
        </authorList>
    </citation>
    <scope>NUCLEOTIDE SEQUENCE [LARGE SCALE GENOMIC DNA]</scope>
</reference>
<dbReference type="PANTHER" id="PTHR25462">
    <property type="entry name" value="BONUS, ISOFORM C-RELATED"/>
    <property type="match status" value="1"/>
</dbReference>
<dbReference type="Gene3D" id="3.30.160.60">
    <property type="entry name" value="Classic Zinc Finger"/>
    <property type="match status" value="1"/>
</dbReference>
<evidence type="ECO:0000256" key="2">
    <source>
        <dbReference type="ARBA" id="ARBA00022723"/>
    </source>
</evidence>
<dbReference type="PROSITE" id="PS00518">
    <property type="entry name" value="ZF_RING_1"/>
    <property type="match status" value="1"/>
</dbReference>
<name>A0A7I8W942_9ANNE</name>
<dbReference type="InterPro" id="IPR000315">
    <property type="entry name" value="Znf_B-box"/>
</dbReference>
<dbReference type="Proteomes" id="UP000549394">
    <property type="component" value="Unassembled WGS sequence"/>
</dbReference>
<dbReference type="GO" id="GO:0061630">
    <property type="term" value="F:ubiquitin protein ligase activity"/>
    <property type="evidence" value="ECO:0007669"/>
    <property type="project" value="TreeGrafter"/>
</dbReference>
<proteinExistence type="predicted"/>
<evidence type="ECO:0000256" key="3">
    <source>
        <dbReference type="ARBA" id="ARBA00022771"/>
    </source>
</evidence>
<keyword evidence="2" id="KW-0479">Metal-binding</keyword>
<keyword evidence="9" id="KW-1185">Reference proteome</keyword>
<dbReference type="SUPFAM" id="SSF101898">
    <property type="entry name" value="NHL repeat"/>
    <property type="match status" value="1"/>
</dbReference>
<dbReference type="OrthoDB" id="9992988at2759"/>
<dbReference type="InterPro" id="IPR011042">
    <property type="entry name" value="6-blade_b-propeller_TolB-like"/>
</dbReference>
<dbReference type="Gene3D" id="3.30.40.10">
    <property type="entry name" value="Zinc/RING finger domain, C3HC4 (zinc finger)"/>
    <property type="match status" value="1"/>
</dbReference>
<dbReference type="SUPFAM" id="SSF57850">
    <property type="entry name" value="RING/U-box"/>
    <property type="match status" value="1"/>
</dbReference>
<dbReference type="PROSITE" id="PS50089">
    <property type="entry name" value="ZF_RING_2"/>
    <property type="match status" value="1"/>
</dbReference>
<evidence type="ECO:0000313" key="8">
    <source>
        <dbReference type="EMBL" id="CAD5124651.1"/>
    </source>
</evidence>
<dbReference type="SUPFAM" id="SSF57845">
    <property type="entry name" value="B-box zinc-binding domain"/>
    <property type="match status" value="1"/>
</dbReference>
<dbReference type="Gene3D" id="2.120.10.30">
    <property type="entry name" value="TolB, C-terminal domain"/>
    <property type="match status" value="1"/>
</dbReference>
<dbReference type="PROSITE" id="PS50119">
    <property type="entry name" value="ZF_BBOX"/>
    <property type="match status" value="2"/>
</dbReference>
<gene>
    <name evidence="8" type="ORF">DGYR_LOCUS12162</name>
</gene>
<dbReference type="SMART" id="SM00184">
    <property type="entry name" value="RING"/>
    <property type="match status" value="1"/>
</dbReference>
<dbReference type="Pfam" id="PF13445">
    <property type="entry name" value="zf-RING_UBOX"/>
    <property type="match status" value="1"/>
</dbReference>
<evidence type="ECO:0000256" key="1">
    <source>
        <dbReference type="ARBA" id="ARBA00022553"/>
    </source>
</evidence>
<keyword evidence="1" id="KW-0597">Phosphoprotein</keyword>
<dbReference type="InterPro" id="IPR027370">
    <property type="entry name" value="Znf-RING_euk"/>
</dbReference>
<feature type="domain" description="B box-type" evidence="7">
    <location>
        <begin position="73"/>
        <end position="118"/>
    </location>
</feature>
<dbReference type="InterPro" id="IPR013083">
    <property type="entry name" value="Znf_RING/FYVE/PHD"/>
</dbReference>
<evidence type="ECO:0000256" key="5">
    <source>
        <dbReference type="PROSITE-ProRule" id="PRU00024"/>
    </source>
</evidence>
<feature type="domain" description="RING-type" evidence="6">
    <location>
        <begin position="9"/>
        <end position="49"/>
    </location>
</feature>
<evidence type="ECO:0000259" key="6">
    <source>
        <dbReference type="PROSITE" id="PS50089"/>
    </source>
</evidence>
<feature type="domain" description="B box-type" evidence="7">
    <location>
        <begin position="116"/>
        <end position="156"/>
    </location>
</feature>
<sequence length="439" mass="49613">MSLSALLKCPICLDSFDKPLTLPCLHSFCENCLGNVVTHKSVFNCPSCREPIQTPKNGLNGFKKDFRLQFLLDFGSFCANCSSKPTLVCQDCTVELCSNCSTQHSKIPAFSNHVVYKRVECLKHKLDKKFYCSDCSSLLCTCCVFNQHSEHKISPISSLNMSLESKLKSFVGVKEALNFSAKLESPEERLKILKDALQNLYLHDEIGNFNAANVVDICANQQDFFCVAFPDRLEIRRYIKLDDIQQVIKLPEVRAICCLDSNEIAVAHRHFLSIYNIFGRYKRHLACVLPDVNLKLDTDGNLIVLSRYECFKINLSTTERIKYGSYSKLACVTSSGLLVVAKHYQINVYKDNVFERVLNVRADGLCSDDRGRLLISDKRNNSISLYTIFGEKITTILNLNRPKKIGLSPDGYLVTVQKGNIRIFKIKLKIKDPSSKSVP</sequence>
<dbReference type="GO" id="GO:0005654">
    <property type="term" value="C:nucleoplasm"/>
    <property type="evidence" value="ECO:0007669"/>
    <property type="project" value="TreeGrafter"/>
</dbReference>
<dbReference type="InterPro" id="IPR001841">
    <property type="entry name" value="Znf_RING"/>
</dbReference>
<protein>
    <submittedName>
        <fullName evidence="8">Uncharacterized protein</fullName>
    </submittedName>
</protein>